<evidence type="ECO:0000313" key="2">
    <source>
        <dbReference type="EMBL" id="EME64790.1"/>
    </source>
</evidence>
<keyword evidence="3" id="KW-1185">Reference proteome</keyword>
<dbReference type="PANTHER" id="PTHR43031">
    <property type="entry name" value="FAD-DEPENDENT OXIDOREDUCTASE"/>
    <property type="match status" value="1"/>
</dbReference>
<dbReference type="InterPro" id="IPR036873">
    <property type="entry name" value="Rhodanese-like_dom_sf"/>
</dbReference>
<protein>
    <submittedName>
        <fullName evidence="2">Rhodanese-related sulfurtransferase</fullName>
    </submittedName>
</protein>
<dbReference type="AlphaFoldDB" id="M2YS74"/>
<dbReference type="PATRIC" id="fig|1278076.4.peg.2324"/>
<proteinExistence type="predicted"/>
<dbReference type="GO" id="GO:0004792">
    <property type="term" value="F:thiosulfate-cyanide sulfurtransferase activity"/>
    <property type="evidence" value="ECO:0007669"/>
    <property type="project" value="InterPro"/>
</dbReference>
<feature type="domain" description="Rhodanese" evidence="1">
    <location>
        <begin position="34"/>
        <end position="118"/>
    </location>
</feature>
<dbReference type="SUPFAM" id="SSF52821">
    <property type="entry name" value="Rhodanese/Cell cycle control phosphatase"/>
    <property type="match status" value="1"/>
</dbReference>
<name>M2YS74_9NOCA</name>
<evidence type="ECO:0000313" key="3">
    <source>
        <dbReference type="Proteomes" id="UP000011731"/>
    </source>
</evidence>
<dbReference type="InterPro" id="IPR001307">
    <property type="entry name" value="Thiosulphate_STrfase_CS"/>
</dbReference>
<dbReference type="Pfam" id="PF00581">
    <property type="entry name" value="Rhodanese"/>
    <property type="match status" value="1"/>
</dbReference>
<dbReference type="EMBL" id="AOEX01000035">
    <property type="protein sequence ID" value="EME64790.1"/>
    <property type="molecule type" value="Genomic_DNA"/>
</dbReference>
<dbReference type="InterPro" id="IPR001763">
    <property type="entry name" value="Rhodanese-like_dom"/>
</dbReference>
<dbReference type="PROSITE" id="PS50206">
    <property type="entry name" value="RHODANESE_3"/>
    <property type="match status" value="1"/>
</dbReference>
<dbReference type="Proteomes" id="UP000011731">
    <property type="component" value="Unassembled WGS sequence"/>
</dbReference>
<evidence type="ECO:0000259" key="1">
    <source>
        <dbReference type="PROSITE" id="PS50206"/>
    </source>
</evidence>
<reference evidence="2 3" key="1">
    <citation type="journal article" date="2013" name="Genome Announc.">
        <title>Draft Genome Sequence of Rhodococcus ruber Strain BKS 20-38.</title>
        <authorList>
            <person name="Bala M."/>
            <person name="Kumar S."/>
            <person name="Raghava G.P."/>
            <person name="Mayilraj S."/>
        </authorList>
    </citation>
    <scope>NUCLEOTIDE SEQUENCE [LARGE SCALE GENOMIC DNA]</scope>
    <source>
        <strain evidence="2 3">BKS 20-38</strain>
    </source>
</reference>
<dbReference type="InterPro" id="IPR050229">
    <property type="entry name" value="GlpE_sulfurtransferase"/>
</dbReference>
<dbReference type="Gene3D" id="3.40.250.10">
    <property type="entry name" value="Rhodanese-like domain"/>
    <property type="match status" value="1"/>
</dbReference>
<dbReference type="CDD" id="cd00158">
    <property type="entry name" value="RHOD"/>
    <property type="match status" value="1"/>
</dbReference>
<accession>M2YS74</accession>
<dbReference type="SMART" id="SM00450">
    <property type="entry name" value="RHOD"/>
    <property type="match status" value="1"/>
</dbReference>
<dbReference type="PROSITE" id="PS00380">
    <property type="entry name" value="RHODANESE_1"/>
    <property type="match status" value="1"/>
</dbReference>
<dbReference type="PANTHER" id="PTHR43031:SF1">
    <property type="entry name" value="PYRIDINE NUCLEOTIDE-DISULPHIDE OXIDOREDUCTASE"/>
    <property type="match status" value="1"/>
</dbReference>
<gene>
    <name evidence="2" type="ORF">G352_11172</name>
</gene>
<sequence>MNLERRHDARLMWAEEWTMREIDIAAFADAWKSGATVVDVREDYEYEQAHVPGAQWIPLGELGSRLAEIPGTDLVYVVCASGNRSLRGADIVSASGRPAVSVAGGTKGWLQAGHPVEQGGTR</sequence>
<comment type="caution">
    <text evidence="2">The sequence shown here is derived from an EMBL/GenBank/DDBJ whole genome shotgun (WGS) entry which is preliminary data.</text>
</comment>
<keyword evidence="2" id="KW-0808">Transferase</keyword>
<organism evidence="2 3">
    <name type="scientific">Rhodococcus ruber BKS 20-38</name>
    <dbReference type="NCBI Taxonomy" id="1278076"/>
    <lineage>
        <taxon>Bacteria</taxon>
        <taxon>Bacillati</taxon>
        <taxon>Actinomycetota</taxon>
        <taxon>Actinomycetes</taxon>
        <taxon>Mycobacteriales</taxon>
        <taxon>Nocardiaceae</taxon>
        <taxon>Rhodococcus</taxon>
    </lineage>
</organism>